<dbReference type="InterPro" id="IPR001611">
    <property type="entry name" value="Leu-rich_rpt"/>
</dbReference>
<proteinExistence type="predicted"/>
<name>A0A7S0MHB5_9CRYP</name>
<organism evidence="4">
    <name type="scientific">Cryptomonas curvata</name>
    <dbReference type="NCBI Taxonomy" id="233186"/>
    <lineage>
        <taxon>Eukaryota</taxon>
        <taxon>Cryptophyceae</taxon>
        <taxon>Cryptomonadales</taxon>
        <taxon>Cryptomonadaceae</taxon>
        <taxon>Cryptomonas</taxon>
    </lineage>
</organism>
<dbReference type="EMBL" id="HBEZ01034884">
    <property type="protein sequence ID" value="CAD8641540.1"/>
    <property type="molecule type" value="Transcribed_RNA"/>
</dbReference>
<keyword evidence="3" id="KW-0677">Repeat</keyword>
<evidence type="ECO:0000256" key="2">
    <source>
        <dbReference type="ARBA" id="ARBA00022614"/>
    </source>
</evidence>
<dbReference type="Pfam" id="PF13516">
    <property type="entry name" value="LRR_6"/>
    <property type="match status" value="2"/>
</dbReference>
<dbReference type="Gene3D" id="3.80.10.10">
    <property type="entry name" value="Ribonuclease Inhibitor"/>
    <property type="match status" value="1"/>
</dbReference>
<accession>A0A7S0MHB5</accession>
<dbReference type="SUPFAM" id="SSF52047">
    <property type="entry name" value="RNI-like"/>
    <property type="match status" value="1"/>
</dbReference>
<dbReference type="GO" id="GO:0005829">
    <property type="term" value="C:cytosol"/>
    <property type="evidence" value="ECO:0007669"/>
    <property type="project" value="TreeGrafter"/>
</dbReference>
<keyword evidence="1" id="KW-0343">GTPase activation</keyword>
<evidence type="ECO:0000256" key="1">
    <source>
        <dbReference type="ARBA" id="ARBA00022468"/>
    </source>
</evidence>
<dbReference type="GO" id="GO:0031267">
    <property type="term" value="F:small GTPase binding"/>
    <property type="evidence" value="ECO:0007669"/>
    <property type="project" value="TreeGrafter"/>
</dbReference>
<protein>
    <submittedName>
        <fullName evidence="4">Uncharacterized protein</fullName>
    </submittedName>
</protein>
<keyword evidence="2" id="KW-0433">Leucine-rich repeat</keyword>
<dbReference type="AlphaFoldDB" id="A0A7S0MHB5"/>
<dbReference type="GO" id="GO:0048471">
    <property type="term" value="C:perinuclear region of cytoplasm"/>
    <property type="evidence" value="ECO:0007669"/>
    <property type="project" value="TreeGrafter"/>
</dbReference>
<sequence>MLLAELDVRGHEYSDRRASQLFSAVLGAQGRLLRVNGLAVADLPRGNLGDAVTRCGDPSRGELGPRLAGPAGAVEWAHVMARVVAFGRPALDLSCNHLDAEAVRWIALGLAGATRLTRLDVSSNQLGLEGASAVASALTGLKGLKELNASGCGLDAAGGTVLAEVLGQLMGLHTFSVSSNHIGAEGYLAIAGALTQLTGLQSLSVR</sequence>
<dbReference type="SMART" id="SM00368">
    <property type="entry name" value="LRR_RI"/>
    <property type="match status" value="4"/>
</dbReference>
<reference evidence="4" key="1">
    <citation type="submission" date="2021-01" db="EMBL/GenBank/DDBJ databases">
        <authorList>
            <person name="Corre E."/>
            <person name="Pelletier E."/>
            <person name="Niang G."/>
            <person name="Scheremetjew M."/>
            <person name="Finn R."/>
            <person name="Kale V."/>
            <person name="Holt S."/>
            <person name="Cochrane G."/>
            <person name="Meng A."/>
            <person name="Brown T."/>
            <person name="Cohen L."/>
        </authorList>
    </citation>
    <scope>NUCLEOTIDE SEQUENCE</scope>
    <source>
        <strain evidence="4">CCAP979/52</strain>
    </source>
</reference>
<dbReference type="InterPro" id="IPR032675">
    <property type="entry name" value="LRR_dom_sf"/>
</dbReference>
<evidence type="ECO:0000256" key="3">
    <source>
        <dbReference type="ARBA" id="ARBA00022737"/>
    </source>
</evidence>
<dbReference type="PANTHER" id="PTHR24113:SF12">
    <property type="entry name" value="RAN GTPASE-ACTIVATING PROTEIN 1"/>
    <property type="match status" value="1"/>
</dbReference>
<dbReference type="PANTHER" id="PTHR24113">
    <property type="entry name" value="RAN GTPASE-ACTIVATING PROTEIN 1"/>
    <property type="match status" value="1"/>
</dbReference>
<dbReference type="GO" id="GO:0005634">
    <property type="term" value="C:nucleus"/>
    <property type="evidence" value="ECO:0007669"/>
    <property type="project" value="TreeGrafter"/>
</dbReference>
<dbReference type="GO" id="GO:0006913">
    <property type="term" value="P:nucleocytoplasmic transport"/>
    <property type="evidence" value="ECO:0007669"/>
    <property type="project" value="TreeGrafter"/>
</dbReference>
<dbReference type="InterPro" id="IPR027038">
    <property type="entry name" value="RanGap"/>
</dbReference>
<gene>
    <name evidence="4" type="ORF">CCUR1050_LOCUS19224</name>
</gene>
<dbReference type="GO" id="GO:0005096">
    <property type="term" value="F:GTPase activator activity"/>
    <property type="evidence" value="ECO:0007669"/>
    <property type="project" value="UniProtKB-KW"/>
</dbReference>
<evidence type="ECO:0000313" key="4">
    <source>
        <dbReference type="EMBL" id="CAD8641540.1"/>
    </source>
</evidence>